<protein>
    <submittedName>
        <fullName evidence="2">Diguanylate phosphodiesterase</fullName>
    </submittedName>
</protein>
<dbReference type="InterPro" id="IPR050706">
    <property type="entry name" value="Cyclic-di-GMP_PDE-like"/>
</dbReference>
<dbReference type="PROSITE" id="PS50883">
    <property type="entry name" value="EAL"/>
    <property type="match status" value="1"/>
</dbReference>
<sequence length="264" mass="28430">MSAGNESLDLLAEAGCPGCRTPFAMDLTMAFQPIVDVSDGSVFAYEALVRGLDGSGAGAVISQVTEENRFAFDQLCRRRAVEHAARLGVESKVSINFMPNAVYQPALCLGTTLAAARRHDFPIERIMFEVTEGERIEDRPHLKAILTEYKRQGFITAIDDFGAGHSGLNLLAEFQPDVIKLDMELVQGIATDQVRQAIVTAMVRLAGELGVALIAEGVETQAEFSVLKGAGVTLMQGYLFARPGFETLPAVDFDFTTPAGRADA</sequence>
<dbReference type="Pfam" id="PF00563">
    <property type="entry name" value="EAL"/>
    <property type="match status" value="1"/>
</dbReference>
<comment type="caution">
    <text evidence="2">The sequence shown here is derived from an EMBL/GenBank/DDBJ whole genome shotgun (WGS) entry which is preliminary data.</text>
</comment>
<reference evidence="2" key="2">
    <citation type="submission" date="2023-01" db="EMBL/GenBank/DDBJ databases">
        <authorList>
            <person name="Sun Q."/>
            <person name="Evtushenko L."/>
        </authorList>
    </citation>
    <scope>NUCLEOTIDE SEQUENCE</scope>
    <source>
        <strain evidence="2">VKM B-2347</strain>
    </source>
</reference>
<evidence type="ECO:0000259" key="1">
    <source>
        <dbReference type="PROSITE" id="PS50883"/>
    </source>
</evidence>
<dbReference type="Gene3D" id="3.20.20.450">
    <property type="entry name" value="EAL domain"/>
    <property type="match status" value="1"/>
</dbReference>
<dbReference type="SMART" id="SM00052">
    <property type="entry name" value="EAL"/>
    <property type="match status" value="1"/>
</dbReference>
<reference evidence="2" key="1">
    <citation type="journal article" date="2014" name="Int. J. Syst. Evol. Microbiol.">
        <title>Complete genome sequence of Corynebacterium casei LMG S-19264T (=DSM 44701T), isolated from a smear-ripened cheese.</title>
        <authorList>
            <consortium name="US DOE Joint Genome Institute (JGI-PGF)"/>
            <person name="Walter F."/>
            <person name="Albersmeier A."/>
            <person name="Kalinowski J."/>
            <person name="Ruckert C."/>
        </authorList>
    </citation>
    <scope>NUCLEOTIDE SEQUENCE</scope>
    <source>
        <strain evidence="2">VKM B-2347</strain>
    </source>
</reference>
<dbReference type="InterPro" id="IPR035919">
    <property type="entry name" value="EAL_sf"/>
</dbReference>
<dbReference type="InterPro" id="IPR001633">
    <property type="entry name" value="EAL_dom"/>
</dbReference>
<dbReference type="AlphaFoldDB" id="A0A9W6MVD9"/>
<dbReference type="SUPFAM" id="SSF141868">
    <property type="entry name" value="EAL domain-like"/>
    <property type="match status" value="1"/>
</dbReference>
<organism evidence="2 3">
    <name type="scientific">Hansschlegelia plantiphila</name>
    <dbReference type="NCBI Taxonomy" id="374655"/>
    <lineage>
        <taxon>Bacteria</taxon>
        <taxon>Pseudomonadati</taxon>
        <taxon>Pseudomonadota</taxon>
        <taxon>Alphaproteobacteria</taxon>
        <taxon>Hyphomicrobiales</taxon>
        <taxon>Methylopilaceae</taxon>
        <taxon>Hansschlegelia</taxon>
    </lineage>
</organism>
<evidence type="ECO:0000313" key="3">
    <source>
        <dbReference type="Proteomes" id="UP001143372"/>
    </source>
</evidence>
<dbReference type="GO" id="GO:0071111">
    <property type="term" value="F:cyclic-guanylate-specific phosphodiesterase activity"/>
    <property type="evidence" value="ECO:0007669"/>
    <property type="project" value="InterPro"/>
</dbReference>
<gene>
    <name evidence="2" type="ORF">GCM10008179_14960</name>
</gene>
<evidence type="ECO:0000313" key="2">
    <source>
        <dbReference type="EMBL" id="GLK67858.1"/>
    </source>
</evidence>
<dbReference type="EMBL" id="BSFI01000007">
    <property type="protein sequence ID" value="GLK67858.1"/>
    <property type="molecule type" value="Genomic_DNA"/>
</dbReference>
<dbReference type="PANTHER" id="PTHR33121:SF15">
    <property type="entry name" value="BLUE LIGHT- AND TEMPERATURE-REGULATED ANTIREPRESSOR BLUF"/>
    <property type="match status" value="1"/>
</dbReference>
<name>A0A9W6MVD9_9HYPH</name>
<feature type="domain" description="EAL" evidence="1">
    <location>
        <begin position="5"/>
        <end position="257"/>
    </location>
</feature>
<dbReference type="Proteomes" id="UP001143372">
    <property type="component" value="Unassembled WGS sequence"/>
</dbReference>
<proteinExistence type="predicted"/>
<keyword evidence="3" id="KW-1185">Reference proteome</keyword>
<dbReference type="CDD" id="cd01948">
    <property type="entry name" value="EAL"/>
    <property type="match status" value="1"/>
</dbReference>
<accession>A0A9W6MVD9</accession>
<dbReference type="PANTHER" id="PTHR33121">
    <property type="entry name" value="CYCLIC DI-GMP PHOSPHODIESTERASE PDEF"/>
    <property type="match status" value="1"/>
</dbReference>